<proteinExistence type="predicted"/>
<name>A0ABU7RI16_9BACT</name>
<gene>
    <name evidence="1" type="ORF">V2H41_10215</name>
</gene>
<sequence length="152" mass="17368">MKRILYCIAIILGVVIALSSCQKKIEKEYNWAYPVAGDWKLKAYIDGDEIYGPFEIKIYNTSFGQDSVWIDDYNGNFWDMKFKAKVDMSTLTFQTAGSVNAIPGYDITIKVTDGKIINKDSIYFNMEFEDDPGTIYTLAGHRAVGYDDYMQD</sequence>
<protein>
    <submittedName>
        <fullName evidence="1">Lipid-binding protein</fullName>
    </submittedName>
</protein>
<dbReference type="Pfam" id="PF12888">
    <property type="entry name" value="Lipid_bd"/>
    <property type="match status" value="1"/>
</dbReference>
<dbReference type="EMBL" id="JAZGLY010000005">
    <property type="protein sequence ID" value="MEE6187648.1"/>
    <property type="molecule type" value="Genomic_DNA"/>
</dbReference>
<dbReference type="InterPro" id="IPR024404">
    <property type="entry name" value="Lipid-bd_put"/>
</dbReference>
<accession>A0ABU7RI16</accession>
<reference evidence="1 2" key="1">
    <citation type="submission" date="2024-01" db="EMBL/GenBank/DDBJ databases">
        <title>Niabella digestum sp. nov., isolated from waste digestion system.</title>
        <authorList>
            <person name="Zhang L."/>
        </authorList>
    </citation>
    <scope>NUCLEOTIDE SEQUENCE [LARGE SCALE GENOMIC DNA]</scope>
    <source>
        <strain evidence="1 2">A18</strain>
    </source>
</reference>
<evidence type="ECO:0000313" key="2">
    <source>
        <dbReference type="Proteomes" id="UP001357452"/>
    </source>
</evidence>
<keyword evidence="2" id="KW-1185">Reference proteome</keyword>
<dbReference type="Gene3D" id="2.40.128.220">
    <property type="match status" value="1"/>
</dbReference>
<organism evidence="1 2">
    <name type="scientific">Niabella digestorum</name>
    <dbReference type="NCBI Taxonomy" id="3117701"/>
    <lineage>
        <taxon>Bacteria</taxon>
        <taxon>Pseudomonadati</taxon>
        <taxon>Bacteroidota</taxon>
        <taxon>Chitinophagia</taxon>
        <taxon>Chitinophagales</taxon>
        <taxon>Chitinophagaceae</taxon>
        <taxon>Niabella</taxon>
    </lineage>
</organism>
<dbReference type="PROSITE" id="PS51257">
    <property type="entry name" value="PROKAR_LIPOPROTEIN"/>
    <property type="match status" value="1"/>
</dbReference>
<evidence type="ECO:0000313" key="1">
    <source>
        <dbReference type="EMBL" id="MEE6187648.1"/>
    </source>
</evidence>
<comment type="caution">
    <text evidence="1">The sequence shown here is derived from an EMBL/GenBank/DDBJ whole genome shotgun (WGS) entry which is preliminary data.</text>
</comment>
<dbReference type="InterPro" id="IPR038668">
    <property type="entry name" value="Lipid-bd_sf"/>
</dbReference>
<dbReference type="RefSeq" id="WP_330975056.1">
    <property type="nucleotide sequence ID" value="NZ_JAZGLY010000005.1"/>
</dbReference>
<dbReference type="Proteomes" id="UP001357452">
    <property type="component" value="Unassembled WGS sequence"/>
</dbReference>